<proteinExistence type="predicted"/>
<dbReference type="EMBL" id="CM055733">
    <property type="protein sequence ID" value="KAJ8010102.1"/>
    <property type="molecule type" value="Genomic_DNA"/>
</dbReference>
<sequence>MIDFEKLLDKAARNLKLGYMGPYALFTSSIVSVYGQQCVSDEAMNAMFYLFCKAQPEVEAIDCHTLSKILDGSPRARSFYFIKQNIFEKAREITGAYIEGGNHWTFFHCDIGNRIITYFNSFGESSDKCKAIAREWGSFAMSRGGPAVWQVNTVKHPLQKDGISCRIHTILFAETFLKKNQFSKLKCPNLTKERARLANLLFDSLDRTKTCGLCERQLPDKDKPLDAEPGVALPLDAEPGVALPLDAEPGVALPLDAEPGVALPLDAEPGVALPLDAEPGVALPLDAEPGVALPLDAEPGVALPLDAEPGVALPLDAEPGVALPLDAEPGVALPLDAEPGVAQPLDAETSVAQPLDAEPGVALPLDAEPGVAQPPTKQNSECVDLAEDVGHLASRHIPLEEVGAALVEKSTGDVLG</sequence>
<dbReference type="Proteomes" id="UP001157502">
    <property type="component" value="Chromosome 6"/>
</dbReference>
<keyword evidence="2" id="KW-1185">Reference proteome</keyword>
<name>A0ACC2H2M6_DALPE</name>
<gene>
    <name evidence="1" type="ORF">DPEC_G00071510</name>
</gene>
<evidence type="ECO:0000313" key="2">
    <source>
        <dbReference type="Proteomes" id="UP001157502"/>
    </source>
</evidence>
<organism evidence="1 2">
    <name type="scientific">Dallia pectoralis</name>
    <name type="common">Alaska blackfish</name>
    <dbReference type="NCBI Taxonomy" id="75939"/>
    <lineage>
        <taxon>Eukaryota</taxon>
        <taxon>Metazoa</taxon>
        <taxon>Chordata</taxon>
        <taxon>Craniata</taxon>
        <taxon>Vertebrata</taxon>
        <taxon>Euteleostomi</taxon>
        <taxon>Actinopterygii</taxon>
        <taxon>Neopterygii</taxon>
        <taxon>Teleostei</taxon>
        <taxon>Protacanthopterygii</taxon>
        <taxon>Esociformes</taxon>
        <taxon>Umbridae</taxon>
        <taxon>Dallia</taxon>
    </lineage>
</organism>
<protein>
    <submittedName>
        <fullName evidence="1">Uncharacterized protein</fullName>
    </submittedName>
</protein>
<evidence type="ECO:0000313" key="1">
    <source>
        <dbReference type="EMBL" id="KAJ8010102.1"/>
    </source>
</evidence>
<accession>A0ACC2H2M6</accession>
<comment type="caution">
    <text evidence="1">The sequence shown here is derived from an EMBL/GenBank/DDBJ whole genome shotgun (WGS) entry which is preliminary data.</text>
</comment>
<reference evidence="1" key="1">
    <citation type="submission" date="2021-05" db="EMBL/GenBank/DDBJ databases">
        <authorList>
            <person name="Pan Q."/>
            <person name="Jouanno E."/>
            <person name="Zahm M."/>
            <person name="Klopp C."/>
            <person name="Cabau C."/>
            <person name="Louis A."/>
            <person name="Berthelot C."/>
            <person name="Parey E."/>
            <person name="Roest Crollius H."/>
            <person name="Montfort J."/>
            <person name="Robinson-Rechavi M."/>
            <person name="Bouchez O."/>
            <person name="Lampietro C."/>
            <person name="Lopez Roques C."/>
            <person name="Donnadieu C."/>
            <person name="Postlethwait J."/>
            <person name="Bobe J."/>
            <person name="Dillon D."/>
            <person name="Chandos A."/>
            <person name="von Hippel F."/>
            <person name="Guiguen Y."/>
        </authorList>
    </citation>
    <scope>NUCLEOTIDE SEQUENCE</scope>
    <source>
        <strain evidence="1">YG-Jan2019</strain>
    </source>
</reference>